<evidence type="ECO:0000256" key="2">
    <source>
        <dbReference type="PROSITE-ProRule" id="PRU00192"/>
    </source>
</evidence>
<protein>
    <recommendedName>
        <fullName evidence="4">SH3 domain-containing protein</fullName>
    </recommendedName>
</protein>
<dbReference type="SMART" id="SM00326">
    <property type="entry name" value="SH3"/>
    <property type="match status" value="1"/>
</dbReference>
<dbReference type="PROSITE" id="PS50002">
    <property type="entry name" value="SH3"/>
    <property type="match status" value="1"/>
</dbReference>
<evidence type="ECO:0000313" key="5">
    <source>
        <dbReference type="EMBL" id="OCF30372.1"/>
    </source>
</evidence>
<name>A0A1B9GH43_9TREE</name>
<dbReference type="GO" id="GO:0030864">
    <property type="term" value="C:cortical actin cytoskeleton"/>
    <property type="evidence" value="ECO:0007669"/>
    <property type="project" value="TreeGrafter"/>
</dbReference>
<reference evidence="6" key="2">
    <citation type="submission" date="2013-12" db="EMBL/GenBank/DDBJ databases">
        <title>Evolution of pathogenesis and genome organization in the Tremellales.</title>
        <authorList>
            <person name="Cuomo C."/>
            <person name="Litvintseva A."/>
            <person name="Heitman J."/>
            <person name="Chen Y."/>
            <person name="Sun S."/>
            <person name="Springer D."/>
            <person name="Dromer F."/>
            <person name="Young S."/>
            <person name="Zeng Q."/>
            <person name="Chapman S."/>
            <person name="Gujja S."/>
            <person name="Saif S."/>
            <person name="Birren B."/>
        </authorList>
    </citation>
    <scope>NUCLEOTIDE SEQUENCE [LARGE SCALE GENOMIC DNA]</scope>
    <source>
        <strain evidence="6">BCC8398</strain>
    </source>
</reference>
<dbReference type="PANTHER" id="PTHR10829:SF25">
    <property type="entry name" value="DREBRIN-LIKE PROTEIN"/>
    <property type="match status" value="1"/>
</dbReference>
<dbReference type="EMBL" id="KV700152">
    <property type="protein sequence ID" value="OCF30372.1"/>
    <property type="molecule type" value="Genomic_DNA"/>
</dbReference>
<reference evidence="5 6" key="1">
    <citation type="submission" date="2013-07" db="EMBL/GenBank/DDBJ databases">
        <title>The Genome Sequence of Cryptococcus heveanensis BCC8398.</title>
        <authorList>
            <consortium name="The Broad Institute Genome Sequencing Platform"/>
            <person name="Cuomo C."/>
            <person name="Litvintseva A."/>
            <person name="Chen Y."/>
            <person name="Heitman J."/>
            <person name="Sun S."/>
            <person name="Springer D."/>
            <person name="Dromer F."/>
            <person name="Young S.K."/>
            <person name="Zeng Q."/>
            <person name="Gargeya S."/>
            <person name="Fitzgerald M."/>
            <person name="Abouelleil A."/>
            <person name="Alvarado L."/>
            <person name="Berlin A.M."/>
            <person name="Chapman S.B."/>
            <person name="Dewar J."/>
            <person name="Goldberg J."/>
            <person name="Griggs A."/>
            <person name="Gujja S."/>
            <person name="Hansen M."/>
            <person name="Howarth C."/>
            <person name="Imamovic A."/>
            <person name="Larimer J."/>
            <person name="McCowan C."/>
            <person name="Murphy C."/>
            <person name="Pearson M."/>
            <person name="Priest M."/>
            <person name="Roberts A."/>
            <person name="Saif S."/>
            <person name="Shea T."/>
            <person name="Sykes S."/>
            <person name="Wortman J."/>
            <person name="Nusbaum C."/>
            <person name="Birren B."/>
        </authorList>
    </citation>
    <scope>NUCLEOTIDE SEQUENCE [LARGE SCALE GENOMIC DNA]</scope>
    <source>
        <strain evidence="5 6">BCC8398</strain>
    </source>
</reference>
<feature type="region of interest" description="Disordered" evidence="3">
    <location>
        <begin position="214"/>
        <end position="247"/>
    </location>
</feature>
<dbReference type="InterPro" id="IPR001452">
    <property type="entry name" value="SH3_domain"/>
</dbReference>
<feature type="region of interest" description="Disordered" evidence="3">
    <location>
        <begin position="148"/>
        <end position="193"/>
    </location>
</feature>
<dbReference type="Gene3D" id="2.30.30.40">
    <property type="entry name" value="SH3 Domains"/>
    <property type="match status" value="1"/>
</dbReference>
<dbReference type="GO" id="GO:0005884">
    <property type="term" value="C:actin filament"/>
    <property type="evidence" value="ECO:0007669"/>
    <property type="project" value="TreeGrafter"/>
</dbReference>
<dbReference type="STRING" id="1296120.A0A1B9GH43"/>
<feature type="domain" description="SH3" evidence="4">
    <location>
        <begin position="268"/>
        <end position="326"/>
    </location>
</feature>
<feature type="compositionally biased region" description="Basic and acidic residues" evidence="3">
    <location>
        <begin position="159"/>
        <end position="169"/>
    </location>
</feature>
<dbReference type="AlphaFoldDB" id="A0A1B9GH43"/>
<dbReference type="Proteomes" id="UP000092666">
    <property type="component" value="Unassembled WGS sequence"/>
</dbReference>
<keyword evidence="1 2" id="KW-0728">SH3 domain</keyword>
<dbReference type="PANTHER" id="PTHR10829">
    <property type="entry name" value="CORTACTIN AND DREBRIN"/>
    <property type="match status" value="1"/>
</dbReference>
<dbReference type="OrthoDB" id="10255128at2759"/>
<sequence>MVFANLTYEDKVSLPIAPHCIAVQAFFSLLDEYFESRPHLAGSSPSSNNANVPSLATLSRLLPPSKSSSPSSHNGNTSSIPSPPPTASSPTSPKAGEKPDMAQRLISSSIKYGTAGTKSGIGAISRNKDAMDLLGKVGAAGMVKGANDRMNTPAQQAGEEAHTVEETSSGKKAKPPAPPAKKGGVAGLVSGRSFGHVDTSSKMSAFTSMWKDPQKVQAPTVEHHQAPALSSKHSALPPPIRRDGSGSRSPAAVEVIQAEVVTETLSGGAVGQAQALYDYTGSDSGDLGVQTSQIVNIIEKTSADWWTCEDGNGTRGLVPANYLKEL</sequence>
<organism evidence="5 6">
    <name type="scientific">Kwoniella heveanensis BCC8398</name>
    <dbReference type="NCBI Taxonomy" id="1296120"/>
    <lineage>
        <taxon>Eukaryota</taxon>
        <taxon>Fungi</taxon>
        <taxon>Dikarya</taxon>
        <taxon>Basidiomycota</taxon>
        <taxon>Agaricomycotina</taxon>
        <taxon>Tremellomycetes</taxon>
        <taxon>Tremellales</taxon>
        <taxon>Cryptococcaceae</taxon>
        <taxon>Kwoniella</taxon>
    </lineage>
</organism>
<evidence type="ECO:0000256" key="1">
    <source>
        <dbReference type="ARBA" id="ARBA00022443"/>
    </source>
</evidence>
<dbReference type="SUPFAM" id="SSF50044">
    <property type="entry name" value="SH3-domain"/>
    <property type="match status" value="1"/>
</dbReference>
<evidence type="ECO:0000313" key="6">
    <source>
        <dbReference type="Proteomes" id="UP000092666"/>
    </source>
</evidence>
<accession>A0A1B9GH43</accession>
<feature type="compositionally biased region" description="Low complexity" evidence="3">
    <location>
        <begin position="60"/>
        <end position="80"/>
    </location>
</feature>
<evidence type="ECO:0000256" key="3">
    <source>
        <dbReference type="SAM" id="MobiDB-lite"/>
    </source>
</evidence>
<dbReference type="GO" id="GO:0030833">
    <property type="term" value="P:regulation of actin filament polymerization"/>
    <property type="evidence" value="ECO:0007669"/>
    <property type="project" value="TreeGrafter"/>
</dbReference>
<gene>
    <name evidence="5" type="ORF">I316_07979</name>
</gene>
<keyword evidence="6" id="KW-1185">Reference proteome</keyword>
<dbReference type="InterPro" id="IPR036028">
    <property type="entry name" value="SH3-like_dom_sf"/>
</dbReference>
<evidence type="ECO:0000259" key="4">
    <source>
        <dbReference type="PROSITE" id="PS50002"/>
    </source>
</evidence>
<dbReference type="CDD" id="cd00174">
    <property type="entry name" value="SH3"/>
    <property type="match status" value="1"/>
</dbReference>
<feature type="region of interest" description="Disordered" evidence="3">
    <location>
        <begin position="60"/>
        <end position="99"/>
    </location>
</feature>
<proteinExistence type="predicted"/>
<dbReference type="GO" id="GO:0051015">
    <property type="term" value="F:actin filament binding"/>
    <property type="evidence" value="ECO:0007669"/>
    <property type="project" value="TreeGrafter"/>
</dbReference>
<dbReference type="Pfam" id="PF00018">
    <property type="entry name" value="SH3_1"/>
    <property type="match status" value="1"/>
</dbReference>